<dbReference type="Gene3D" id="2.170.16.10">
    <property type="entry name" value="Hedgehog/Intein (Hint) domain"/>
    <property type="match status" value="1"/>
</dbReference>
<dbReference type="InterPro" id="IPR003587">
    <property type="entry name" value="Hint_dom_N"/>
</dbReference>
<reference evidence="5" key="1">
    <citation type="submission" date="2024-06" db="EMBL/GenBank/DDBJ databases">
        <title>Streptomyces sp. strain HUAS MG91 genome sequences.</title>
        <authorList>
            <person name="Mo P."/>
        </authorList>
    </citation>
    <scope>NUCLEOTIDE SEQUENCE</scope>
    <source>
        <strain evidence="5">HUAS MG91</strain>
    </source>
</reference>
<dbReference type="PANTHER" id="PTHR32305:SF17">
    <property type="entry name" value="TRNA NUCLEASE WAPA"/>
    <property type="match status" value="1"/>
</dbReference>
<dbReference type="PROSITE" id="PS50231">
    <property type="entry name" value="RICIN_B_LECTIN"/>
    <property type="match status" value="1"/>
</dbReference>
<protein>
    <submittedName>
        <fullName evidence="5">Ricin-type beta-trefoil lectin domain protein</fullName>
    </submittedName>
</protein>
<dbReference type="KEGG" id="stac:ABII15_26705"/>
<proteinExistence type="predicted"/>
<dbReference type="CDD" id="cd00081">
    <property type="entry name" value="Hint"/>
    <property type="match status" value="1"/>
</dbReference>
<evidence type="ECO:0000259" key="4">
    <source>
        <dbReference type="SMART" id="SM00458"/>
    </source>
</evidence>
<dbReference type="InterPro" id="IPR050708">
    <property type="entry name" value="T6SS_VgrG/RHS"/>
</dbReference>
<dbReference type="InterPro" id="IPR036844">
    <property type="entry name" value="Hint_dom_sf"/>
</dbReference>
<keyword evidence="2" id="KW-0812">Transmembrane</keyword>
<feature type="compositionally biased region" description="Low complexity" evidence="1">
    <location>
        <begin position="1000"/>
        <end position="1012"/>
    </location>
</feature>
<dbReference type="PANTHER" id="PTHR32305">
    <property type="match status" value="1"/>
</dbReference>
<dbReference type="SUPFAM" id="SSF51294">
    <property type="entry name" value="Hedgehog/intein (Hint) domain"/>
    <property type="match status" value="1"/>
</dbReference>
<keyword evidence="2" id="KW-1133">Transmembrane helix</keyword>
<dbReference type="CDD" id="cd23451">
    <property type="entry name" value="beta-trefoil_Ricin_laminarinase"/>
    <property type="match status" value="1"/>
</dbReference>
<feature type="region of interest" description="Disordered" evidence="1">
    <location>
        <begin position="727"/>
        <end position="746"/>
    </location>
</feature>
<dbReference type="RefSeq" id="WP_353944818.1">
    <property type="nucleotide sequence ID" value="NZ_CP159534.1"/>
</dbReference>
<dbReference type="InterPro" id="IPR031325">
    <property type="entry name" value="RHS_repeat"/>
</dbReference>
<dbReference type="SMART" id="SM00306">
    <property type="entry name" value="HintN"/>
    <property type="match status" value="1"/>
</dbReference>
<name>A0AAU8IYM5_9ACTN</name>
<dbReference type="InterPro" id="IPR006141">
    <property type="entry name" value="Intein_N"/>
</dbReference>
<dbReference type="InterPro" id="IPR000772">
    <property type="entry name" value="Ricin_B_lectin"/>
</dbReference>
<feature type="domain" description="Hint" evidence="3">
    <location>
        <begin position="2310"/>
        <end position="2415"/>
    </location>
</feature>
<organism evidence="5">
    <name type="scientific">Streptomyces tabacisoli</name>
    <dbReference type="NCBI Taxonomy" id="3156398"/>
    <lineage>
        <taxon>Bacteria</taxon>
        <taxon>Bacillati</taxon>
        <taxon>Actinomycetota</taxon>
        <taxon>Actinomycetes</taxon>
        <taxon>Kitasatosporales</taxon>
        <taxon>Streptomycetaceae</taxon>
        <taxon>Streptomyces</taxon>
    </lineage>
</organism>
<dbReference type="InterPro" id="IPR030934">
    <property type="entry name" value="Intein_C"/>
</dbReference>
<dbReference type="SMART" id="SM00458">
    <property type="entry name" value="RICIN"/>
    <property type="match status" value="1"/>
</dbReference>
<dbReference type="PROSITE" id="PS50818">
    <property type="entry name" value="INTEIN_C_TER"/>
    <property type="match status" value="1"/>
</dbReference>
<feature type="compositionally biased region" description="Polar residues" evidence="1">
    <location>
        <begin position="979"/>
        <end position="988"/>
    </location>
</feature>
<dbReference type="Pfam" id="PF05593">
    <property type="entry name" value="RHS_repeat"/>
    <property type="match status" value="1"/>
</dbReference>
<dbReference type="InterPro" id="IPR006530">
    <property type="entry name" value="YD"/>
</dbReference>
<evidence type="ECO:0000256" key="1">
    <source>
        <dbReference type="SAM" id="MobiDB-lite"/>
    </source>
</evidence>
<dbReference type="GO" id="GO:0016539">
    <property type="term" value="P:intein-mediated protein splicing"/>
    <property type="evidence" value="ECO:0007669"/>
    <property type="project" value="InterPro"/>
</dbReference>
<dbReference type="Pfam" id="PF00652">
    <property type="entry name" value="Ricin_B_lectin"/>
    <property type="match status" value="1"/>
</dbReference>
<accession>A0AAU8IYM5</accession>
<evidence type="ECO:0000259" key="3">
    <source>
        <dbReference type="SMART" id="SM00306"/>
    </source>
</evidence>
<feature type="region of interest" description="Disordered" evidence="1">
    <location>
        <begin position="979"/>
        <end position="1012"/>
    </location>
</feature>
<feature type="domain" description="Ricin B lectin" evidence="4">
    <location>
        <begin position="1800"/>
        <end position="1931"/>
    </location>
</feature>
<dbReference type="PROSITE" id="PS50817">
    <property type="entry name" value="INTEIN_N_TER"/>
    <property type="match status" value="1"/>
</dbReference>
<evidence type="ECO:0000256" key="2">
    <source>
        <dbReference type="SAM" id="Phobius"/>
    </source>
</evidence>
<feature type="region of interest" description="Disordered" evidence="1">
    <location>
        <begin position="1150"/>
        <end position="1169"/>
    </location>
</feature>
<gene>
    <name evidence="5" type="ORF">ABII15_26705</name>
</gene>
<feature type="region of interest" description="Disordered" evidence="1">
    <location>
        <begin position="2246"/>
        <end position="2322"/>
    </location>
</feature>
<evidence type="ECO:0000313" key="5">
    <source>
        <dbReference type="EMBL" id="XCJ73332.1"/>
    </source>
</evidence>
<dbReference type="InterPro" id="IPR035992">
    <property type="entry name" value="Ricin_B-like_lectins"/>
</dbReference>
<dbReference type="NCBIfam" id="TIGR01643">
    <property type="entry name" value="YD_repeat_2x"/>
    <property type="match status" value="2"/>
</dbReference>
<dbReference type="NCBIfam" id="TIGR03696">
    <property type="entry name" value="Rhs_assc_core"/>
    <property type="match status" value="1"/>
</dbReference>
<sequence length="2600" mass="277219">MIGGFGDVWGALSWSGRGRLARTGVRRRRRAALRLTVIGALFMALVVGTFAGSAAAAPPPAGDRSGVDLVDLPDRDPALAAEDNALDELTTSEAAPPKEYDPAATAVPVDTTPAQEEVTDLAPGASVAVGDLPIEVGAPDDATAEEAASLEGTWQASVVPQTELDAVSMEGLAFKVTPPADATGEATVSLDYTAFAELYGANWADRLNLVQYPSCVLTTPDVESCTEPVALDTDQEVTAKDDDVDDDGKLDGRRQLTATVDVAALAGTASGTTATTARADGKGTDLAGDAVYRGPPGAKAATQAAGSGSGASVLVAGSHGSGSGGDFSATPLVSAGSWSAGGSSGAFTYSYALNAPSVPGGPSPSVAFSYNSQVVDGRTSATNNQPSWIGDGWEYNPGSITRTYKACTDDRDKGNNANHKTGDLCWGSYNAVMTLGGTTTELVRNDADGSWVTANGDGSKVDLIKDTSLANGDDDGEYWRITTRDGMRYYFGRNKTAVWKDGDPLTNSVLTVPVSGNQSGEPCYDASFAKSFCDQAWRWNLDFVLDPQGNMMSLWWSKETNHYAKDNKFKASVSYDRGGYLNRIDYGQRASTVYTAKPISQVVFDVDERCFKEGEVSCSDANFTSGNFAQNRIWYDTPSDLYCAGGTKECWVPVPTFWSRKRLAKVTTLTQRTEGSTALTPVDRWTLDQSMPAHRTDEGTALWLESITRTGYTADGEPAEESLNPVEFLPNTQSMPNRVKRGAKDPNPVFDRLRIQRVVNEYGGETVVDYKKPAEDSACATGTGFPKPEANTGLCFPAYWHPDPDKADETIDWFHKYVVDGVRELPNVAGSPAETTAYEYVGGGAWGLNQAEFSKKKTRTYDQWRGFGLVRTITGADSTTPYTSTTRGMSETRYFRGMDGDPLPGGGKREVVVTDHDGAKIATDDLAYQGRVAETLTYTKYNGELLTRSVDYPTTPEALATRARDDGVPPLKAYRVNTAKSKTWTRSSGSGDDTDEERTTTTTSTYDPTYGLPVTVETTADTETGDTTCTVNSYVHNTEANLIGLPKQSLTTAGTCAHAPSATAAEWISGSRVAYDNQAYGTAPTTGLATGTWDISGDGGAWTDNGTVTYDGYGRPTSTTDALKHKETTAYGPSTGQVFKVTSTNALSQSSTSTIDPARGTTLSDTDPNGNTTAYAYDAYGRTTYAWAPGQTPGDTDEASAHFTYTIVQGEPVHVTSESLKEDGSYDTGVTFYDGLGRERQRQEPAVGGGRLVTDTLYSADGTVSQTNNAYFANGAPDDEMFDVESDGQVQNATLYAYDGLGRVLTETPYLAGVAKPTKATSYQYGYDYSVVDDPAGGTRQRSYTDALGRTTRVDTYTDLNRTVFRSTRYKYDARGDRVKAVDSEGNAWSWTYDARGRELTATDPDTGTSHTTYDVLDRAETTENARGIKVWTKYDDLSRPLEQRLNNDSGTLLQANTYDTVTGGIGQPATSTRYTDGLGYTQSITGYTEDYQATGQQLKLPPSVATQYGLKDTYTYAYDFSKQGQLRSTTLPAAGAFDSEKVVTRYNEDGLPVSTSGLDWYTADTEYSPWGEVLRSVAGEQPSRVWTTNLYDSTTGELNRQIVDRESTTDTTAVTGHRVNSRTYAYDTAGNITQTTDVSGTATDRQCFVYDGLGQLTEAWTSPNEACKAAGKTSAAPSYDDGTSNVTAANDGYWQSFSYDEMGNRRKLVEHDAAGDTAKDATTDYAYGKADGSQPHTLTGMERTYTTDAGAHVKESSTLQYDEDGNTTTRTTGGNEQGLTWTWDGQAETVSGFGANGSGEFVNTASKRCLDVQSSSNVAGTPLQIYSCNGTKAQKLRIDPDSDSDSTTGALKVLDQCVMPKDGASTAGTAVVIAKCTGAANQRWTTTSTGTLKHVASGKCAALPGGTTTPGTDLQLATCDGSAGQVWKPADEIRYVYGPTGQRLLALSDSEHTLYLGDTTVSTDAANALAYTERYYSQPGASTVMRHAQGTAAATLSVQVADQNGSAYVNVQLAQGNKVQFSKATPFGTERAESASWLSHQGYVGGGEDSSTGLIHLGAREYDPVTGRFLSADPVVDLGDPVQLNGYVYSENNPVTYADPSGLSSGTDASDYYDGPSDSAVSGARSTAARTLGDVILSTGWAVLKEFLGWNDVVGCFSRGDLWACGSLLMDAIPWGAIFSKGKKIWNAVRATISAVSAWRKAVTQAKRVLALAKKAWEIARKMAAAAKAAAKRAAQLKKKAQAAKAAATRAAKRQTQKIGNATQRKARSEARKTASSKPSTTARKKSEGGGNETSGAKADEGEAASCPVNSFTPGTRVLMADGTSKPIKDVKLGDKVLATDAETGDTTVETVTAEILGQGLKHLVKVTVDVDGKKGTKTASVTATAGHPFWVEELHTWLDATDLAPGEWLRTSAGTYVQITAVKRWTVTSATVHNLTVSNVHTYYVLAGAAPVLVHNCGKGPGGQDTADAGHVYEGGQYQDLKDPTTGNNYPGTEINHVPPASLAEANLGYRTGPAVRMDYVDHRAVYSTGSSRAAKAWRMWQQELIDGGRVDEAVQMDINDIRNRFGSKYDGAISQMLAGMANNPAYQAMRRIPSVVG</sequence>
<dbReference type="SUPFAM" id="SSF50370">
    <property type="entry name" value="Ricin B-like lectins"/>
    <property type="match status" value="1"/>
</dbReference>
<dbReference type="Gene3D" id="2.180.10.10">
    <property type="entry name" value="RHS repeat-associated core"/>
    <property type="match status" value="3"/>
</dbReference>
<dbReference type="EMBL" id="CP159534">
    <property type="protein sequence ID" value="XCJ73332.1"/>
    <property type="molecule type" value="Genomic_DNA"/>
</dbReference>
<dbReference type="Pfam" id="PF07591">
    <property type="entry name" value="PT-HINT"/>
    <property type="match status" value="1"/>
</dbReference>
<dbReference type="InterPro" id="IPR022385">
    <property type="entry name" value="Rhs_assc_core"/>
</dbReference>
<feature type="region of interest" description="Disordered" evidence="1">
    <location>
        <begin position="83"/>
        <end position="105"/>
    </location>
</feature>
<feature type="transmembrane region" description="Helical" evidence="2">
    <location>
        <begin position="31"/>
        <end position="51"/>
    </location>
</feature>
<keyword evidence="2" id="KW-0472">Membrane</keyword>